<keyword evidence="3 6" id="KW-0805">Transcription regulation</keyword>
<reference evidence="12" key="1">
    <citation type="submission" date="2016-11" db="UniProtKB">
        <authorList>
            <consortium name="WormBaseParasite"/>
        </authorList>
    </citation>
    <scope>IDENTIFICATION</scope>
</reference>
<accession>A0A1I7SX13</accession>
<dbReference type="Proteomes" id="UP000095284">
    <property type="component" value="Unplaced"/>
</dbReference>
<dbReference type="GO" id="GO:0006357">
    <property type="term" value="P:regulation of transcription by RNA polymerase II"/>
    <property type="evidence" value="ECO:0007669"/>
    <property type="project" value="InterPro"/>
</dbReference>
<evidence type="ECO:0000313" key="9">
    <source>
        <dbReference type="EMBL" id="CAD5216746.1"/>
    </source>
</evidence>
<dbReference type="Proteomes" id="UP000582659">
    <property type="component" value="Unassembled WGS sequence"/>
</dbReference>
<evidence type="ECO:0000256" key="3">
    <source>
        <dbReference type="ARBA" id="ARBA00023015"/>
    </source>
</evidence>
<reference evidence="9" key="2">
    <citation type="submission" date="2020-09" db="EMBL/GenBank/DDBJ databases">
        <authorList>
            <person name="Kikuchi T."/>
        </authorList>
    </citation>
    <scope>NUCLEOTIDE SEQUENCE</scope>
    <source>
        <strain evidence="9">Ka4C1</strain>
    </source>
</reference>
<proteinExistence type="inferred from homology"/>
<evidence type="ECO:0000256" key="2">
    <source>
        <dbReference type="ARBA" id="ARBA00008035"/>
    </source>
</evidence>
<sequence>MGPPALIPKKGGRSLRNLNPRKALRVVITNSHNKENGQSPITCYSTRVTTGMEKDEEKELHLQVAMQTQKASLGGTLRNASAIPTPKVQNLDFGGYSVHRFVRKRIRNDLKWIKAVSDEDYCMNSETYEMDEEDQEWLEQQRKDQYRISDEDFEETIGIMENNSRKTVISLAAMFVKQPNLSRELVTLIYDYWLNKRLKLCETTFPSASLVPMVPSEGDYEDKNPYVAFRKREGDIRRRSSRLAFHQTIIALQNDEHQKDPAQAAIEREEALEGLRYEFTQLSEIDGDFSFKRIKSAAYIMSDPQTSEDLIVLDQRTKVLQQKEVQKSLTIKPLERVPSPKRLRLELNGISSTSRIEDGNDGPSTSQEPQPARNLFVGRRTQALFNVFVTREALSDSKTPSYDPFLTPSIPCNSGDNLPSG</sequence>
<dbReference type="AlphaFoldDB" id="A0A1I7SX13"/>
<evidence type="ECO:0000259" key="8">
    <source>
        <dbReference type="Pfam" id="PF10513"/>
    </source>
</evidence>
<dbReference type="GO" id="GO:0035267">
    <property type="term" value="C:NuA4 histone acetyltransferase complex"/>
    <property type="evidence" value="ECO:0007669"/>
    <property type="project" value="InterPro"/>
</dbReference>
<dbReference type="EMBL" id="CAJFCV020000002">
    <property type="protein sequence ID" value="CAG9100106.1"/>
    <property type="molecule type" value="Genomic_DNA"/>
</dbReference>
<dbReference type="InterPro" id="IPR024943">
    <property type="entry name" value="Enhancer_polycomb"/>
</dbReference>
<evidence type="ECO:0000313" key="11">
    <source>
        <dbReference type="Proteomes" id="UP000659654"/>
    </source>
</evidence>
<evidence type="ECO:0000256" key="6">
    <source>
        <dbReference type="RuleBase" id="RU361124"/>
    </source>
</evidence>
<comment type="subcellular location">
    <subcellularLocation>
        <location evidence="1 6">Nucleus</location>
    </subcellularLocation>
</comment>
<evidence type="ECO:0000256" key="1">
    <source>
        <dbReference type="ARBA" id="ARBA00004123"/>
    </source>
</evidence>
<feature type="region of interest" description="Disordered" evidence="7">
    <location>
        <begin position="397"/>
        <end position="421"/>
    </location>
</feature>
<feature type="domain" description="Enhancer of polycomb-like N-terminal" evidence="8">
    <location>
        <begin position="29"/>
        <end position="162"/>
    </location>
</feature>
<evidence type="ECO:0000313" key="12">
    <source>
        <dbReference type="WBParaSite" id="BXY_1759600.1"/>
    </source>
</evidence>
<dbReference type="Proteomes" id="UP000659654">
    <property type="component" value="Unassembled WGS sequence"/>
</dbReference>
<dbReference type="PANTHER" id="PTHR14898">
    <property type="entry name" value="ENHANCER OF POLYCOMB"/>
    <property type="match status" value="1"/>
</dbReference>
<name>A0A1I7SX13_BURXY</name>
<dbReference type="GO" id="GO:0005634">
    <property type="term" value="C:nucleus"/>
    <property type="evidence" value="ECO:0007669"/>
    <property type="project" value="UniProtKB-SubCell"/>
</dbReference>
<keyword evidence="4 6" id="KW-0804">Transcription</keyword>
<organism evidence="10 12">
    <name type="scientific">Bursaphelenchus xylophilus</name>
    <name type="common">Pinewood nematode worm</name>
    <name type="synonym">Aphelenchoides xylophilus</name>
    <dbReference type="NCBI Taxonomy" id="6326"/>
    <lineage>
        <taxon>Eukaryota</taxon>
        <taxon>Metazoa</taxon>
        <taxon>Ecdysozoa</taxon>
        <taxon>Nematoda</taxon>
        <taxon>Chromadorea</taxon>
        <taxon>Rhabditida</taxon>
        <taxon>Tylenchina</taxon>
        <taxon>Tylenchomorpha</taxon>
        <taxon>Aphelenchoidea</taxon>
        <taxon>Aphelenchoididae</taxon>
        <taxon>Bursaphelenchus</taxon>
    </lineage>
</organism>
<evidence type="ECO:0000313" key="10">
    <source>
        <dbReference type="Proteomes" id="UP000095284"/>
    </source>
</evidence>
<feature type="compositionally biased region" description="Polar residues" evidence="7">
    <location>
        <begin position="410"/>
        <end position="421"/>
    </location>
</feature>
<dbReference type="EMBL" id="CAJFDI010000002">
    <property type="protein sequence ID" value="CAD5216746.1"/>
    <property type="molecule type" value="Genomic_DNA"/>
</dbReference>
<evidence type="ECO:0000256" key="5">
    <source>
        <dbReference type="ARBA" id="ARBA00023242"/>
    </source>
</evidence>
<protein>
    <recommendedName>
        <fullName evidence="6">Enhancer of polycomb-like protein</fullName>
    </recommendedName>
</protein>
<dbReference type="eggNOG" id="KOG2261">
    <property type="taxonomic scope" value="Eukaryota"/>
</dbReference>
<keyword evidence="11" id="KW-1185">Reference proteome</keyword>
<feature type="region of interest" description="Disordered" evidence="7">
    <location>
        <begin position="347"/>
        <end position="373"/>
    </location>
</feature>
<dbReference type="Pfam" id="PF10513">
    <property type="entry name" value="EPL1"/>
    <property type="match status" value="1"/>
</dbReference>
<evidence type="ECO:0000256" key="7">
    <source>
        <dbReference type="SAM" id="MobiDB-lite"/>
    </source>
</evidence>
<evidence type="ECO:0000256" key="4">
    <source>
        <dbReference type="ARBA" id="ARBA00023163"/>
    </source>
</evidence>
<gene>
    <name evidence="9" type="ORF">BXYJ_LOCUS4689</name>
</gene>
<dbReference type="WBParaSite" id="BXY_1759600.1">
    <property type="protein sequence ID" value="BXY_1759600.1"/>
    <property type="gene ID" value="BXY_1759600"/>
</dbReference>
<comment type="similarity">
    <text evidence="2 6">Belongs to the enhancer of polycomb family.</text>
</comment>
<dbReference type="InterPro" id="IPR019542">
    <property type="entry name" value="Enhancer_polycomb-like_N"/>
</dbReference>
<keyword evidence="5 6" id="KW-0539">Nucleus</keyword>
<dbReference type="OrthoDB" id="435275at2759"/>